<evidence type="ECO:0000313" key="2">
    <source>
        <dbReference type="Proteomes" id="UP000001423"/>
    </source>
</evidence>
<dbReference type="KEGG" id="pmt:PMT_2346"/>
<gene>
    <name evidence="1" type="ordered locus">PMT_2346</name>
</gene>
<dbReference type="EMBL" id="BX548175">
    <property type="protein sequence ID" value="CAX31865.1"/>
    <property type="molecule type" value="Genomic_DNA"/>
</dbReference>
<dbReference type="HOGENOM" id="CLU_3065033_0_0_3"/>
<name>B9ERG9_PROMM</name>
<accession>B9ERG9</accession>
<proteinExistence type="predicted"/>
<organism evidence="1 2">
    <name type="scientific">Prochlorococcus marinus (strain MIT 9313)</name>
    <dbReference type="NCBI Taxonomy" id="74547"/>
    <lineage>
        <taxon>Bacteria</taxon>
        <taxon>Bacillati</taxon>
        <taxon>Cyanobacteriota</taxon>
        <taxon>Cyanophyceae</taxon>
        <taxon>Synechococcales</taxon>
        <taxon>Prochlorococcaceae</taxon>
        <taxon>Prochlorococcus</taxon>
    </lineage>
</organism>
<sequence>MHQQKASSYDLTLGRERLLALLGGLGGVPLSNDRQPLKNALRWSYRQKVRARP</sequence>
<dbReference type="Proteomes" id="UP000001423">
    <property type="component" value="Chromosome"/>
</dbReference>
<reference evidence="1 2" key="1">
    <citation type="journal article" date="2003" name="Nature">
        <title>Genome divergence in two Prochlorococcus ecotypes reflects oceanic niche differentiation.</title>
        <authorList>
            <person name="Rocap G."/>
            <person name="Larimer F.W."/>
            <person name="Lamerdin J.E."/>
            <person name="Malfatti S."/>
            <person name="Chain P."/>
            <person name="Ahlgren N.A."/>
            <person name="Arellano A."/>
            <person name="Coleman M."/>
            <person name="Hauser L."/>
            <person name="Hess W.R."/>
            <person name="Johnson Z.I."/>
            <person name="Land M.L."/>
            <person name="Lindell D."/>
            <person name="Post A.F."/>
            <person name="Regala W."/>
            <person name="Shah M."/>
            <person name="Shaw S.L."/>
            <person name="Steglich C."/>
            <person name="Sullivan M.B."/>
            <person name="Ting C.S."/>
            <person name="Tolonen A."/>
            <person name="Webb E.A."/>
            <person name="Zinser E.R."/>
            <person name="Chisholm S.W."/>
        </authorList>
    </citation>
    <scope>NUCLEOTIDE SEQUENCE [LARGE SCALE GENOMIC DNA]</scope>
    <source>
        <strain evidence="2">MIT 9313</strain>
    </source>
</reference>
<dbReference type="AlphaFoldDB" id="B9ERG9"/>
<evidence type="ECO:0000313" key="1">
    <source>
        <dbReference type="EMBL" id="CAX31865.1"/>
    </source>
</evidence>
<protein>
    <submittedName>
        <fullName evidence="1">Uncharacterized protein</fullName>
    </submittedName>
</protein>
<keyword evidence="2" id="KW-1185">Reference proteome</keyword>